<reference evidence="8" key="1">
    <citation type="submission" date="2018-08" db="EMBL/GenBank/DDBJ databases">
        <authorList>
            <person name="Im W.T."/>
        </authorList>
    </citation>
    <scope>NUCLEOTIDE SEQUENCE [LARGE SCALE GENOMIC DNA]</scope>
    <source>
        <strain evidence="8">LA-28</strain>
    </source>
</reference>
<dbReference type="GO" id="GO:0003677">
    <property type="term" value="F:DNA binding"/>
    <property type="evidence" value="ECO:0007669"/>
    <property type="project" value="UniProtKB-KW"/>
</dbReference>
<dbReference type="InterPro" id="IPR013249">
    <property type="entry name" value="RNA_pol_sigma70_r4_t2"/>
</dbReference>
<evidence type="ECO:0000256" key="2">
    <source>
        <dbReference type="ARBA" id="ARBA00023015"/>
    </source>
</evidence>
<dbReference type="GO" id="GO:0030246">
    <property type="term" value="F:carbohydrate binding"/>
    <property type="evidence" value="ECO:0007669"/>
    <property type="project" value="InterPro"/>
</dbReference>
<proteinExistence type="inferred from homology"/>
<dbReference type="Gene3D" id="3.40.50.1360">
    <property type="match status" value="1"/>
</dbReference>
<dbReference type="InterPro" id="IPR007324">
    <property type="entry name" value="Sugar-bd_dom_put"/>
</dbReference>
<evidence type="ECO:0000313" key="8">
    <source>
        <dbReference type="Proteomes" id="UP000262379"/>
    </source>
</evidence>
<dbReference type="AlphaFoldDB" id="A0A371XI90"/>
<keyword evidence="3" id="KW-0238">DNA-binding</keyword>
<dbReference type="PANTHER" id="PTHR34294">
    <property type="entry name" value="TRANSCRIPTIONAL REGULATOR-RELATED"/>
    <property type="match status" value="1"/>
</dbReference>
<gene>
    <name evidence="7" type="ORF">DY251_04725</name>
</gene>
<dbReference type="EMBL" id="QURN01000003">
    <property type="protein sequence ID" value="RFC68929.1"/>
    <property type="molecule type" value="Genomic_DNA"/>
</dbReference>
<evidence type="ECO:0000259" key="5">
    <source>
        <dbReference type="Pfam" id="PF04198"/>
    </source>
</evidence>
<feature type="domain" description="RNA polymerase sigma factor 70 region 4 type 2" evidence="6">
    <location>
        <begin position="16"/>
        <end position="47"/>
    </location>
</feature>
<evidence type="ECO:0000313" key="7">
    <source>
        <dbReference type="EMBL" id="RFC68929.1"/>
    </source>
</evidence>
<dbReference type="InterPro" id="IPR036388">
    <property type="entry name" value="WH-like_DNA-bd_sf"/>
</dbReference>
<evidence type="ECO:0000259" key="6">
    <source>
        <dbReference type="Pfam" id="PF08281"/>
    </source>
</evidence>
<organism evidence="7 8">
    <name type="scientific">Mesorhizobium denitrificans</name>
    <dbReference type="NCBI Taxonomy" id="2294114"/>
    <lineage>
        <taxon>Bacteria</taxon>
        <taxon>Pseudomonadati</taxon>
        <taxon>Pseudomonadota</taxon>
        <taxon>Alphaproteobacteria</taxon>
        <taxon>Hyphomicrobiales</taxon>
        <taxon>Phyllobacteriaceae</taxon>
        <taxon>Mesorhizobium</taxon>
    </lineage>
</organism>
<evidence type="ECO:0000256" key="1">
    <source>
        <dbReference type="ARBA" id="ARBA00010466"/>
    </source>
</evidence>
<name>A0A371XI90_9HYPH</name>
<dbReference type="InterPro" id="IPR013324">
    <property type="entry name" value="RNA_pol_sigma_r3/r4-like"/>
</dbReference>
<dbReference type="GO" id="GO:0016987">
    <property type="term" value="F:sigma factor activity"/>
    <property type="evidence" value="ECO:0007669"/>
    <property type="project" value="InterPro"/>
</dbReference>
<dbReference type="RefSeq" id="WP_116622697.1">
    <property type="nucleotide sequence ID" value="NZ_QURN01000003.1"/>
</dbReference>
<dbReference type="GO" id="GO:0006352">
    <property type="term" value="P:DNA-templated transcription initiation"/>
    <property type="evidence" value="ECO:0007669"/>
    <property type="project" value="InterPro"/>
</dbReference>
<dbReference type="Proteomes" id="UP000262379">
    <property type="component" value="Unassembled WGS sequence"/>
</dbReference>
<dbReference type="Gene3D" id="1.10.10.10">
    <property type="entry name" value="Winged helix-like DNA-binding domain superfamily/Winged helix DNA-binding domain"/>
    <property type="match status" value="1"/>
</dbReference>
<keyword evidence="4" id="KW-0804">Transcription</keyword>
<accession>A0A371XI90</accession>
<sequence>MSLRPGDQIVHKAAWLYYTHGLRQDEIAKRLDISRASVAMYLRRARETGIVTITASTELFASDVLARQLEDHFGLEGVWIADGDAYREAEDEIPVLAANVFQGMVSNGQRVGIAWGRTVYAIADAMSFADLRDVTVVQLCGNLGAPYSYRPDQCTMEIARRLNARGLNFYAPLILSTEALASALRAEPVIREQLAGVAECDVALFSAGVADEDAHVVRCGAITAAEVRALRRSGAAGVIAGQMIDAAGAALDCDYNRRCISADLADLKSIPRRLMVVQESAKLEPLQAALAGRFATHLVLTRAMALSLSDLMSMGSA</sequence>
<dbReference type="InterPro" id="IPR037171">
    <property type="entry name" value="NagB/RpiA_transferase-like"/>
</dbReference>
<dbReference type="PANTHER" id="PTHR34294:SF1">
    <property type="entry name" value="TRANSCRIPTIONAL REGULATOR LSRR"/>
    <property type="match status" value="1"/>
</dbReference>
<dbReference type="SUPFAM" id="SSF100950">
    <property type="entry name" value="NagB/RpiA/CoA transferase-like"/>
    <property type="match status" value="1"/>
</dbReference>
<protein>
    <submittedName>
        <fullName evidence="7">Sugar-binding transcriptional regulator</fullName>
    </submittedName>
</protein>
<keyword evidence="2" id="KW-0805">Transcription regulation</keyword>
<dbReference type="SUPFAM" id="SSF88659">
    <property type="entry name" value="Sigma3 and sigma4 domains of RNA polymerase sigma factors"/>
    <property type="match status" value="1"/>
</dbReference>
<dbReference type="Pfam" id="PF04198">
    <property type="entry name" value="Sugar-bind"/>
    <property type="match status" value="1"/>
</dbReference>
<evidence type="ECO:0000256" key="4">
    <source>
        <dbReference type="ARBA" id="ARBA00023163"/>
    </source>
</evidence>
<comment type="similarity">
    <text evidence="1">Belongs to the SorC transcriptional regulatory family.</text>
</comment>
<keyword evidence="8" id="KW-1185">Reference proteome</keyword>
<dbReference type="InterPro" id="IPR051054">
    <property type="entry name" value="SorC_transcr_regulators"/>
</dbReference>
<evidence type="ECO:0000256" key="3">
    <source>
        <dbReference type="ARBA" id="ARBA00023125"/>
    </source>
</evidence>
<feature type="domain" description="Sugar-binding" evidence="5">
    <location>
        <begin position="62"/>
        <end position="307"/>
    </location>
</feature>
<comment type="caution">
    <text evidence="7">The sequence shown here is derived from an EMBL/GenBank/DDBJ whole genome shotgun (WGS) entry which is preliminary data.</text>
</comment>
<dbReference type="Pfam" id="PF08281">
    <property type="entry name" value="Sigma70_r4_2"/>
    <property type="match status" value="1"/>
</dbReference>